<dbReference type="PANTHER" id="PTHR12289">
    <property type="entry name" value="METAXIN RELATED"/>
    <property type="match status" value="1"/>
</dbReference>
<dbReference type="GO" id="GO:0007005">
    <property type="term" value="P:mitochondrion organization"/>
    <property type="evidence" value="ECO:0007669"/>
    <property type="project" value="TreeGrafter"/>
</dbReference>
<dbReference type="AlphaFoldDB" id="A0A9W8AS37"/>
<keyword evidence="4" id="KW-1000">Mitochondrion outer membrane</keyword>
<dbReference type="CDD" id="cd03054">
    <property type="entry name" value="GST_N_Metaxin"/>
    <property type="match status" value="1"/>
</dbReference>
<evidence type="ECO:0000259" key="8">
    <source>
        <dbReference type="Pfam" id="PF10568"/>
    </source>
</evidence>
<evidence type="ECO:0000313" key="10">
    <source>
        <dbReference type="EMBL" id="KAJ1959561.1"/>
    </source>
</evidence>
<organism evidence="10 11">
    <name type="scientific">Dispira parvispora</name>
    <dbReference type="NCBI Taxonomy" id="1520584"/>
    <lineage>
        <taxon>Eukaryota</taxon>
        <taxon>Fungi</taxon>
        <taxon>Fungi incertae sedis</taxon>
        <taxon>Zoopagomycota</taxon>
        <taxon>Kickxellomycotina</taxon>
        <taxon>Dimargaritomycetes</taxon>
        <taxon>Dimargaritales</taxon>
        <taxon>Dimargaritaceae</taxon>
        <taxon>Dispira</taxon>
    </lineage>
</organism>
<keyword evidence="3" id="KW-0813">Transport</keyword>
<evidence type="ECO:0000256" key="2">
    <source>
        <dbReference type="ARBA" id="ARBA00009170"/>
    </source>
</evidence>
<comment type="caution">
    <text evidence="10">The sequence shown here is derived from an EMBL/GenBank/DDBJ whole genome shotgun (WGS) entry which is preliminary data.</text>
</comment>
<dbReference type="InterPro" id="IPR033468">
    <property type="entry name" value="Metaxin_GST"/>
</dbReference>
<comment type="subcellular location">
    <subcellularLocation>
        <location evidence="1">Mitochondrion outer membrane</location>
    </subcellularLocation>
</comment>
<accession>A0A9W8AS37</accession>
<keyword evidence="5" id="KW-0653">Protein transport</keyword>
<reference evidence="10" key="1">
    <citation type="submission" date="2022-07" db="EMBL/GenBank/DDBJ databases">
        <title>Phylogenomic reconstructions and comparative analyses of Kickxellomycotina fungi.</title>
        <authorList>
            <person name="Reynolds N.K."/>
            <person name="Stajich J.E."/>
            <person name="Barry K."/>
            <person name="Grigoriev I.V."/>
            <person name="Crous P."/>
            <person name="Smith M.E."/>
        </authorList>
    </citation>
    <scope>NUCLEOTIDE SEQUENCE</scope>
    <source>
        <strain evidence="10">RSA 1196</strain>
    </source>
</reference>
<feature type="domain" description="Mitochondrial outer membrane transport complex Sam37/metaxin N-terminal" evidence="8">
    <location>
        <begin position="57"/>
        <end position="177"/>
    </location>
</feature>
<evidence type="ECO:0000259" key="9">
    <source>
        <dbReference type="Pfam" id="PF17171"/>
    </source>
</evidence>
<keyword evidence="7" id="KW-0472">Membrane</keyword>
<evidence type="ECO:0000256" key="6">
    <source>
        <dbReference type="ARBA" id="ARBA00023128"/>
    </source>
</evidence>
<evidence type="ECO:0000256" key="1">
    <source>
        <dbReference type="ARBA" id="ARBA00004294"/>
    </source>
</evidence>
<dbReference type="GO" id="GO:0015031">
    <property type="term" value="P:protein transport"/>
    <property type="evidence" value="ECO:0007669"/>
    <property type="project" value="UniProtKB-KW"/>
</dbReference>
<dbReference type="Pfam" id="PF17171">
    <property type="entry name" value="GST_C_6"/>
    <property type="match status" value="1"/>
</dbReference>
<keyword evidence="6" id="KW-0496">Mitochondrion</keyword>
<dbReference type="InterPro" id="IPR036282">
    <property type="entry name" value="Glutathione-S-Trfase_C_sf"/>
</dbReference>
<keyword evidence="11" id="KW-1185">Reference proteome</keyword>
<comment type="similarity">
    <text evidence="2">Belongs to the metaxin family.</text>
</comment>
<evidence type="ECO:0000256" key="5">
    <source>
        <dbReference type="ARBA" id="ARBA00022927"/>
    </source>
</evidence>
<dbReference type="InterPro" id="IPR019564">
    <property type="entry name" value="Sam37/metaxin_N"/>
</dbReference>
<feature type="domain" description="Metaxin glutathione S-transferase" evidence="9">
    <location>
        <begin position="204"/>
        <end position="265"/>
    </location>
</feature>
<evidence type="ECO:0000256" key="4">
    <source>
        <dbReference type="ARBA" id="ARBA00022787"/>
    </source>
</evidence>
<evidence type="ECO:0000256" key="7">
    <source>
        <dbReference type="ARBA" id="ARBA00023136"/>
    </source>
</evidence>
<dbReference type="Pfam" id="PF10568">
    <property type="entry name" value="Tom37"/>
    <property type="match status" value="1"/>
</dbReference>
<sequence length="279" mass="31978">MATPLAPLRGLISQLPFTNLPLKVYPVTSAKTPSNSLRLYCYGPGFNDNVTSFDPTSLRWLSFLTFAGIDFQVEYCNEPLMAPNNRLPFLMTPTNECIADDAIYDYLVRTYGDQLPTVPTDTRPASAFALLTLIDTHVKPAVQHYFWYDEANYREQISVAYTGQHQWPIRWVEATALRKQNQREVALQFTDTVSGEEIYERALHTLRDLASYLGEQDTYFFGAARPTLVDAALFAYLFPVLTSTMPNSTFKELVKNIPRLSNYIRALWDQWFRKREEAA</sequence>
<proteinExistence type="inferred from homology"/>
<gene>
    <name evidence="10" type="primary">MTX2</name>
    <name evidence="10" type="ORF">IWQ62_004561</name>
</gene>
<dbReference type="GO" id="GO:0001401">
    <property type="term" value="C:SAM complex"/>
    <property type="evidence" value="ECO:0007669"/>
    <property type="project" value="InterPro"/>
</dbReference>
<dbReference type="Proteomes" id="UP001150925">
    <property type="component" value="Unassembled WGS sequence"/>
</dbReference>
<name>A0A9W8AS37_9FUNG</name>
<evidence type="ECO:0000256" key="3">
    <source>
        <dbReference type="ARBA" id="ARBA00022448"/>
    </source>
</evidence>
<dbReference type="EMBL" id="JANBPY010001556">
    <property type="protein sequence ID" value="KAJ1959561.1"/>
    <property type="molecule type" value="Genomic_DNA"/>
</dbReference>
<protein>
    <submittedName>
        <fullName evidence="10">Metaxin-2</fullName>
    </submittedName>
</protein>
<dbReference type="InterPro" id="IPR050931">
    <property type="entry name" value="Mito_Protein_Transport_Metaxin"/>
</dbReference>
<dbReference type="PANTHER" id="PTHR12289:SF41">
    <property type="entry name" value="FAILED AXON CONNECTIONS-RELATED"/>
    <property type="match status" value="1"/>
</dbReference>
<evidence type="ECO:0000313" key="11">
    <source>
        <dbReference type="Proteomes" id="UP001150925"/>
    </source>
</evidence>
<dbReference type="SUPFAM" id="SSF47616">
    <property type="entry name" value="GST C-terminal domain-like"/>
    <property type="match status" value="1"/>
</dbReference>
<dbReference type="OrthoDB" id="198787at2759"/>